<feature type="region of interest" description="Disordered" evidence="1">
    <location>
        <begin position="276"/>
        <end position="299"/>
    </location>
</feature>
<evidence type="ECO:0000259" key="3">
    <source>
        <dbReference type="Pfam" id="PF11790"/>
    </source>
</evidence>
<dbReference type="Gene3D" id="3.20.20.80">
    <property type="entry name" value="Glycosidases"/>
    <property type="match status" value="1"/>
</dbReference>
<evidence type="ECO:0000313" key="4">
    <source>
        <dbReference type="EMBL" id="EGC37921.1"/>
    </source>
</evidence>
<dbReference type="Pfam" id="PF11790">
    <property type="entry name" value="Glyco_hydro_cc"/>
    <property type="match status" value="1"/>
</dbReference>
<dbReference type="PANTHER" id="PTHR34154:SF3">
    <property type="entry name" value="ALKALI-SENSITIVE LINKAGE PROTEIN 1"/>
    <property type="match status" value="1"/>
</dbReference>
<keyword evidence="5" id="KW-1185">Reference proteome</keyword>
<feature type="signal peptide" evidence="2">
    <location>
        <begin position="1"/>
        <end position="25"/>
    </location>
</feature>
<reference evidence="5" key="1">
    <citation type="journal article" date="2011" name="Genome Biol.">
        <title>Comparative genomics of the social amoebae Dictyostelium discoideum and Dictyostelium purpureum.</title>
        <authorList>
            <consortium name="US DOE Joint Genome Institute (JGI-PGF)"/>
            <person name="Sucgang R."/>
            <person name="Kuo A."/>
            <person name="Tian X."/>
            <person name="Salerno W."/>
            <person name="Parikh A."/>
            <person name="Feasley C.L."/>
            <person name="Dalin E."/>
            <person name="Tu H."/>
            <person name="Huang E."/>
            <person name="Barry K."/>
            <person name="Lindquist E."/>
            <person name="Shapiro H."/>
            <person name="Bruce D."/>
            <person name="Schmutz J."/>
            <person name="Salamov A."/>
            <person name="Fey P."/>
            <person name="Gaudet P."/>
            <person name="Anjard C."/>
            <person name="Babu M.M."/>
            <person name="Basu S."/>
            <person name="Bushmanova Y."/>
            <person name="van der Wel H."/>
            <person name="Katoh-Kurasawa M."/>
            <person name="Dinh C."/>
            <person name="Coutinho P.M."/>
            <person name="Saito T."/>
            <person name="Elias M."/>
            <person name="Schaap P."/>
            <person name="Kay R.R."/>
            <person name="Henrissat B."/>
            <person name="Eichinger L."/>
            <person name="Rivero F."/>
            <person name="Putnam N.H."/>
            <person name="West C.M."/>
            <person name="Loomis W.F."/>
            <person name="Chisholm R.L."/>
            <person name="Shaulsky G."/>
            <person name="Strassmann J.E."/>
            <person name="Queller D.C."/>
            <person name="Kuspa A."/>
            <person name="Grigoriev I.V."/>
        </authorList>
    </citation>
    <scope>NUCLEOTIDE SEQUENCE [LARGE SCALE GENOMIC DNA]</scope>
    <source>
        <strain evidence="5">QSDP1</strain>
    </source>
</reference>
<feature type="chain" id="PRO_5003263547" description="Asl1-like glycosyl hydrolase catalytic domain-containing protein" evidence="2">
    <location>
        <begin position="26"/>
        <end position="320"/>
    </location>
</feature>
<sequence length="320" mass="34911">MLLTNKNNLILFITLVLTISGFVQASKKGTTFGSDTFGDLAICNDIKDLNVSWYYNWDLKPNCVQNANLISNVKFYPTIWGKNNLNDTANIAKADVLFTFNEPNFKTQANLSPTDAAAKWPDIQKLGFKSIVGPSVADCPDNSDPNGANCNYGSVKWYTDFLNSCKGCQVDYANIHIYYCDADDVMNKITNLNKATGKKVWLTEFNCEGGKTDQDILKYAQKLLPLLEASDIVAGYSWFLPFYTQGNINSLYLNQNGKGDLSSIGKYYASVYGPSTNSSDTSSSQSASGSSGSSSSVDSAATKSNVSIFLLSLILLSLLL</sequence>
<accession>F0ZDT6</accession>
<dbReference type="GeneID" id="10503162"/>
<dbReference type="eggNOG" id="ENOG502S8FM">
    <property type="taxonomic scope" value="Eukaryota"/>
</dbReference>
<dbReference type="VEuPathDB" id="AmoebaDB:DICPUDRAFT_76504"/>
<dbReference type="OrthoDB" id="15846at2759"/>
<dbReference type="SUPFAM" id="SSF51445">
    <property type="entry name" value="(Trans)glycosidases"/>
    <property type="match status" value="1"/>
</dbReference>
<organism evidence="4 5">
    <name type="scientific">Dictyostelium purpureum</name>
    <name type="common">Slime mold</name>
    <dbReference type="NCBI Taxonomy" id="5786"/>
    <lineage>
        <taxon>Eukaryota</taxon>
        <taxon>Amoebozoa</taxon>
        <taxon>Evosea</taxon>
        <taxon>Eumycetozoa</taxon>
        <taxon>Dictyostelia</taxon>
        <taxon>Dictyosteliales</taxon>
        <taxon>Dictyosteliaceae</taxon>
        <taxon>Dictyostelium</taxon>
    </lineage>
</organism>
<dbReference type="Proteomes" id="UP000001064">
    <property type="component" value="Unassembled WGS sequence"/>
</dbReference>
<gene>
    <name evidence="4" type="ORF">DICPUDRAFT_76504</name>
</gene>
<evidence type="ECO:0000256" key="2">
    <source>
        <dbReference type="SAM" id="SignalP"/>
    </source>
</evidence>
<dbReference type="InParanoid" id="F0ZDT6"/>
<dbReference type="AlphaFoldDB" id="F0ZDT6"/>
<keyword evidence="2" id="KW-0732">Signal</keyword>
<dbReference type="RefSeq" id="XP_003285581.1">
    <property type="nucleotide sequence ID" value="XM_003285533.1"/>
</dbReference>
<dbReference type="InterPro" id="IPR017853">
    <property type="entry name" value="GH"/>
</dbReference>
<dbReference type="InterPro" id="IPR053183">
    <property type="entry name" value="ASL1"/>
</dbReference>
<protein>
    <recommendedName>
        <fullName evidence="3">Asl1-like glycosyl hydrolase catalytic domain-containing protein</fullName>
    </recommendedName>
</protein>
<dbReference type="EMBL" id="GL870988">
    <property type="protein sequence ID" value="EGC37921.1"/>
    <property type="molecule type" value="Genomic_DNA"/>
</dbReference>
<proteinExistence type="predicted"/>
<dbReference type="OMA" id="GPAMNWG"/>
<dbReference type="KEGG" id="dpp:DICPUDRAFT_76504"/>
<dbReference type="InterPro" id="IPR024655">
    <property type="entry name" value="Asl1_glyco_hydro_catalytic"/>
</dbReference>
<name>F0ZDT6_DICPU</name>
<dbReference type="STRING" id="5786.F0ZDT6"/>
<dbReference type="PANTHER" id="PTHR34154">
    <property type="entry name" value="ALKALI-SENSITIVE LINKAGE PROTEIN 1"/>
    <property type="match status" value="1"/>
</dbReference>
<evidence type="ECO:0000313" key="5">
    <source>
        <dbReference type="Proteomes" id="UP000001064"/>
    </source>
</evidence>
<evidence type="ECO:0000256" key="1">
    <source>
        <dbReference type="SAM" id="MobiDB-lite"/>
    </source>
</evidence>
<feature type="domain" description="Asl1-like glycosyl hydrolase catalytic" evidence="3">
    <location>
        <begin position="46"/>
        <end position="268"/>
    </location>
</feature>